<evidence type="ECO:0000313" key="1">
    <source>
        <dbReference type="EMBL" id="OBY63156.1"/>
    </source>
</evidence>
<comment type="caution">
    <text evidence="1">The sequence shown here is derived from an EMBL/GenBank/DDBJ whole genome shotgun (WGS) entry which is preliminary data.</text>
</comment>
<accession>A0A1B8TTQ2</accession>
<dbReference type="STRING" id="1774273.LPB03_12040"/>
<dbReference type="KEGG" id="pob:LPB03_12040"/>
<dbReference type="Proteomes" id="UP000092584">
    <property type="component" value="Unassembled WGS sequence"/>
</dbReference>
<keyword evidence="2" id="KW-1185">Reference proteome</keyword>
<dbReference type="OrthoDB" id="835620at2"/>
<sequence length="239" mass="27733">MNTKTPHIIQEGILEYKLGELKGNRIHYDFEKMLIYLDAKGKLLFGKNFKMHKEDEAILYKLCTYFIRDVETCKKLKIDPNKGILLSGPVGCGKTSLMKLLPHIVPHQKTYNVIPARNIAFEFNNKGFSIIEHYGNNNYYCFDDLGVETTGRHFGKDCNVMGEILLSRYDLFLKTNDFQSVISSAVEKSHNFKNRILTHATTNLNAKELEERYGIRVRSRMRQLFNLIAFDQKSIDKRV</sequence>
<dbReference type="InterPro" id="IPR027417">
    <property type="entry name" value="P-loop_NTPase"/>
</dbReference>
<dbReference type="Gene3D" id="3.40.50.300">
    <property type="entry name" value="P-loop containing nucleotide triphosphate hydrolases"/>
    <property type="match status" value="1"/>
</dbReference>
<organism evidence="1 2">
    <name type="scientific">Polaribacter vadi</name>
    <dbReference type="NCBI Taxonomy" id="1774273"/>
    <lineage>
        <taxon>Bacteria</taxon>
        <taxon>Pseudomonadati</taxon>
        <taxon>Bacteroidota</taxon>
        <taxon>Flavobacteriia</taxon>
        <taxon>Flavobacteriales</taxon>
        <taxon>Flavobacteriaceae</taxon>
    </lineage>
</organism>
<gene>
    <name evidence="1" type="ORF">LPB3_12050</name>
</gene>
<evidence type="ECO:0000313" key="2">
    <source>
        <dbReference type="Proteomes" id="UP000092584"/>
    </source>
</evidence>
<dbReference type="RefSeq" id="WP_065320136.1">
    <property type="nucleotide sequence ID" value="NZ_CP017477.1"/>
</dbReference>
<dbReference type="EMBL" id="LSFM01000023">
    <property type="protein sequence ID" value="OBY63156.1"/>
    <property type="molecule type" value="Genomic_DNA"/>
</dbReference>
<proteinExistence type="predicted"/>
<protein>
    <submittedName>
        <fullName evidence="1">ATPase</fullName>
    </submittedName>
</protein>
<dbReference type="SUPFAM" id="SSF52540">
    <property type="entry name" value="P-loop containing nucleoside triphosphate hydrolases"/>
    <property type="match status" value="1"/>
</dbReference>
<dbReference type="AlphaFoldDB" id="A0A1B8TTQ2"/>
<name>A0A1B8TTQ2_9FLAO</name>
<reference evidence="2" key="1">
    <citation type="submission" date="2016-02" db="EMBL/GenBank/DDBJ databases">
        <authorList>
            <person name="Shin S.-K."/>
            <person name="Yi H."/>
            <person name="Kim E."/>
        </authorList>
    </citation>
    <scope>NUCLEOTIDE SEQUENCE [LARGE SCALE GENOMIC DNA]</scope>
    <source>
        <strain evidence="2">LPB0003</strain>
    </source>
</reference>